<dbReference type="OrthoDB" id="9815750at2"/>
<dbReference type="SMART" id="SM00091">
    <property type="entry name" value="PAS"/>
    <property type="match status" value="4"/>
</dbReference>
<evidence type="ECO:0000256" key="5">
    <source>
        <dbReference type="ARBA" id="ARBA00022741"/>
    </source>
</evidence>
<evidence type="ECO:0000256" key="1">
    <source>
        <dbReference type="ARBA" id="ARBA00000085"/>
    </source>
</evidence>
<dbReference type="PANTHER" id="PTHR43065:SF34">
    <property type="entry name" value="SPORULATION KINASE A"/>
    <property type="match status" value="1"/>
</dbReference>
<evidence type="ECO:0000259" key="11">
    <source>
        <dbReference type="PROSITE" id="PS50112"/>
    </source>
</evidence>
<dbReference type="CDD" id="cd00082">
    <property type="entry name" value="HisKA"/>
    <property type="match status" value="1"/>
</dbReference>
<dbReference type="PROSITE" id="PS50112">
    <property type="entry name" value="PAS"/>
    <property type="match status" value="3"/>
</dbReference>
<dbReference type="RefSeq" id="WP_049680526.1">
    <property type="nucleotide sequence ID" value="NZ_LFZW01000001.1"/>
</dbReference>
<name>A0A0K9GRD7_9BACI</name>
<dbReference type="SUPFAM" id="SSF47384">
    <property type="entry name" value="Homodimeric domain of signal transducing histidine kinase"/>
    <property type="match status" value="1"/>
</dbReference>
<organism evidence="12 13">
    <name type="scientific">Peribacillus loiseleuriae</name>
    <dbReference type="NCBI Taxonomy" id="1679170"/>
    <lineage>
        <taxon>Bacteria</taxon>
        <taxon>Bacillati</taxon>
        <taxon>Bacillota</taxon>
        <taxon>Bacilli</taxon>
        <taxon>Bacillales</taxon>
        <taxon>Bacillaceae</taxon>
        <taxon>Peribacillus</taxon>
    </lineage>
</organism>
<accession>A0A0K9GRD7</accession>
<keyword evidence="5" id="KW-0547">Nucleotide-binding</keyword>
<dbReference type="InterPro" id="IPR013767">
    <property type="entry name" value="PAS_fold"/>
</dbReference>
<dbReference type="PANTHER" id="PTHR43065">
    <property type="entry name" value="SENSOR HISTIDINE KINASE"/>
    <property type="match status" value="1"/>
</dbReference>
<dbReference type="EC" id="2.7.13.3" evidence="2"/>
<keyword evidence="4" id="KW-0808">Transferase</keyword>
<dbReference type="SUPFAM" id="SSF55785">
    <property type="entry name" value="PYP-like sensor domain (PAS domain)"/>
    <property type="match status" value="4"/>
</dbReference>
<dbReference type="NCBIfam" id="TIGR00229">
    <property type="entry name" value="sensory_box"/>
    <property type="match status" value="3"/>
</dbReference>
<dbReference type="Pfam" id="PF13188">
    <property type="entry name" value="PAS_8"/>
    <property type="match status" value="2"/>
</dbReference>
<evidence type="ECO:0000256" key="8">
    <source>
        <dbReference type="ARBA" id="ARBA00022969"/>
    </source>
</evidence>
<dbReference type="SMART" id="SM00388">
    <property type="entry name" value="HisKA"/>
    <property type="match status" value="1"/>
</dbReference>
<dbReference type="GO" id="GO:0000155">
    <property type="term" value="F:phosphorelay sensor kinase activity"/>
    <property type="evidence" value="ECO:0007669"/>
    <property type="project" value="InterPro"/>
</dbReference>
<dbReference type="PATRIC" id="fig|1679170.3.peg.1369"/>
<dbReference type="GO" id="GO:0005524">
    <property type="term" value="F:ATP binding"/>
    <property type="evidence" value="ECO:0007669"/>
    <property type="project" value="UniProtKB-KW"/>
</dbReference>
<dbReference type="InterPro" id="IPR000014">
    <property type="entry name" value="PAS"/>
</dbReference>
<dbReference type="SMART" id="SM00387">
    <property type="entry name" value="HATPase_c"/>
    <property type="match status" value="1"/>
</dbReference>
<comment type="caution">
    <text evidence="12">The sequence shown here is derived from an EMBL/GenBank/DDBJ whole genome shotgun (WGS) entry which is preliminary data.</text>
</comment>
<evidence type="ECO:0000256" key="7">
    <source>
        <dbReference type="ARBA" id="ARBA00022840"/>
    </source>
</evidence>
<keyword evidence="7" id="KW-0067">ATP-binding</keyword>
<feature type="domain" description="PAS" evidence="11">
    <location>
        <begin position="140"/>
        <end position="210"/>
    </location>
</feature>
<protein>
    <recommendedName>
        <fullName evidence="2">histidine kinase</fullName>
        <ecNumber evidence="2">2.7.13.3</ecNumber>
    </recommendedName>
</protein>
<evidence type="ECO:0000259" key="10">
    <source>
        <dbReference type="PROSITE" id="PS50109"/>
    </source>
</evidence>
<keyword evidence="13" id="KW-1185">Reference proteome</keyword>
<keyword evidence="9" id="KW-0902">Two-component regulatory system</keyword>
<evidence type="ECO:0000256" key="4">
    <source>
        <dbReference type="ARBA" id="ARBA00022679"/>
    </source>
</evidence>
<evidence type="ECO:0000313" key="12">
    <source>
        <dbReference type="EMBL" id="KMY49193.1"/>
    </source>
</evidence>
<keyword evidence="3" id="KW-0597">Phosphoprotein</keyword>
<dbReference type="STRING" id="1679170.AC625_06380"/>
<evidence type="ECO:0000256" key="6">
    <source>
        <dbReference type="ARBA" id="ARBA00022777"/>
    </source>
</evidence>
<dbReference type="FunFam" id="1.10.287.130:FF:000040">
    <property type="entry name" value="PAS domain-containing sensor histidine kinase"/>
    <property type="match status" value="1"/>
</dbReference>
<dbReference type="Proteomes" id="UP000037146">
    <property type="component" value="Unassembled WGS sequence"/>
</dbReference>
<evidence type="ECO:0000256" key="2">
    <source>
        <dbReference type="ARBA" id="ARBA00012438"/>
    </source>
</evidence>
<evidence type="ECO:0000256" key="3">
    <source>
        <dbReference type="ARBA" id="ARBA00022553"/>
    </source>
</evidence>
<sequence length="724" mass="83649">MKNVNPSLPDLSSYKQEIDHLLYRIEEFNDLLDSLSEAYIMLNIENKITYANQSACRLFKLTPEEILLGKIIEESQMICLPLITTIQNLKHCNQWILQLKNGDIKQIEYEKNCSKRYGHRILKLQDVTSKTTFSYEPIVPMQLFLDVFKYAVDSIIIYDKNGEIMDANDSFCKMLGKYKRDIIGDNIQEIISPYSLHSWQEGMEKVNQYGSFNGEVEMYSDDEFSLFRYITSTNKQNNLYMSILRNMSEGMMMKQRAEKSEKIFAELFDHSMDAILFWKDDGLIFQANEAACKIFESTHDELIGSTIGSYVYKNNQNFKKVFRKFREIGEIREELFFKMPNGQIKLLEFTGKKHYAEGYNLTIFRNVSERWQIETELRKSEWKFRKIFEGSLDGMILWTNDRIIDINHAGTSILGVQKKDSLKGSFEKIIIPNTEKELIELLNEHIELAMLNESEISTIAIRYENGEVKHIEFATRENVYVGTNFTIIRDVTEKLAMEEQIRKSDTLHVVGELAAGIAHEIRNPMTAIKGFIQLLQSSVKEDFSTYFNVITSELQRIETIITEFLFLAKPQALKFSNQDVNVIVRETADFLAAQAMLNNIQLKRNLTKNDCEIFCEGNQLKQVLINIIKNAIEVSNDGGFVIINTDRIDHSFVKISIIDQGPGIPAEKLRRLGEPFYTTKERGTGLGLMVSYKIIEEHKGYIEVESEVGKGTAFHIFLPIPREG</sequence>
<dbReference type="GO" id="GO:0006355">
    <property type="term" value="P:regulation of DNA-templated transcription"/>
    <property type="evidence" value="ECO:0007669"/>
    <property type="project" value="InterPro"/>
</dbReference>
<dbReference type="AlphaFoldDB" id="A0A0K9GRD7"/>
<dbReference type="InterPro" id="IPR035965">
    <property type="entry name" value="PAS-like_dom_sf"/>
</dbReference>
<dbReference type="InterPro" id="IPR005467">
    <property type="entry name" value="His_kinase_dom"/>
</dbReference>
<dbReference type="InterPro" id="IPR003594">
    <property type="entry name" value="HATPase_dom"/>
</dbReference>
<dbReference type="InterPro" id="IPR004358">
    <property type="entry name" value="Sig_transdc_His_kin-like_C"/>
</dbReference>
<dbReference type="Pfam" id="PF02518">
    <property type="entry name" value="HATPase_c"/>
    <property type="match status" value="1"/>
</dbReference>
<feature type="domain" description="PAS" evidence="11">
    <location>
        <begin position="24"/>
        <end position="67"/>
    </location>
</feature>
<keyword evidence="8" id="KW-0749">Sporulation</keyword>
<evidence type="ECO:0000313" key="13">
    <source>
        <dbReference type="Proteomes" id="UP000037146"/>
    </source>
</evidence>
<reference evidence="13" key="1">
    <citation type="submission" date="2015-07" db="EMBL/GenBank/DDBJ databases">
        <title>Genome sequencing project for genomic taxonomy and phylogenomics of Bacillus-like bacteria.</title>
        <authorList>
            <person name="Liu B."/>
            <person name="Wang J."/>
            <person name="Zhu Y."/>
            <person name="Liu G."/>
            <person name="Chen Q."/>
            <person name="Chen Z."/>
            <person name="Lan J."/>
            <person name="Che J."/>
            <person name="Ge C."/>
            <person name="Shi H."/>
            <person name="Pan Z."/>
            <person name="Liu X."/>
        </authorList>
    </citation>
    <scope>NUCLEOTIDE SEQUENCE [LARGE SCALE GENOMIC DNA]</scope>
    <source>
        <strain evidence="13">FJAT-27997</strain>
    </source>
</reference>
<dbReference type="InterPro" id="IPR036890">
    <property type="entry name" value="HATPase_C_sf"/>
</dbReference>
<feature type="domain" description="PAS" evidence="11">
    <location>
        <begin position="260"/>
        <end position="317"/>
    </location>
</feature>
<dbReference type="GO" id="GO:0030435">
    <property type="term" value="P:sporulation resulting in formation of a cellular spore"/>
    <property type="evidence" value="ECO:0007669"/>
    <property type="project" value="UniProtKB-KW"/>
</dbReference>
<dbReference type="Gene3D" id="3.30.450.20">
    <property type="entry name" value="PAS domain"/>
    <property type="match status" value="4"/>
</dbReference>
<feature type="domain" description="Histidine kinase" evidence="10">
    <location>
        <begin position="516"/>
        <end position="722"/>
    </location>
</feature>
<proteinExistence type="predicted"/>
<dbReference type="EMBL" id="LFZW01000001">
    <property type="protein sequence ID" value="KMY49193.1"/>
    <property type="molecule type" value="Genomic_DNA"/>
</dbReference>
<dbReference type="Gene3D" id="1.10.287.130">
    <property type="match status" value="1"/>
</dbReference>
<comment type="catalytic activity">
    <reaction evidence="1">
        <text>ATP + protein L-histidine = ADP + protein N-phospho-L-histidine.</text>
        <dbReference type="EC" id="2.7.13.3"/>
    </reaction>
</comment>
<dbReference type="CDD" id="cd00130">
    <property type="entry name" value="PAS"/>
    <property type="match status" value="3"/>
</dbReference>
<evidence type="ECO:0000256" key="9">
    <source>
        <dbReference type="ARBA" id="ARBA00023012"/>
    </source>
</evidence>
<dbReference type="InterPro" id="IPR003661">
    <property type="entry name" value="HisK_dim/P_dom"/>
</dbReference>
<dbReference type="Pfam" id="PF13426">
    <property type="entry name" value="PAS_9"/>
    <property type="match status" value="1"/>
</dbReference>
<dbReference type="Pfam" id="PF00989">
    <property type="entry name" value="PAS"/>
    <property type="match status" value="1"/>
</dbReference>
<dbReference type="Gene3D" id="3.30.565.10">
    <property type="entry name" value="Histidine kinase-like ATPase, C-terminal domain"/>
    <property type="match status" value="1"/>
</dbReference>
<dbReference type="InterPro" id="IPR036097">
    <property type="entry name" value="HisK_dim/P_sf"/>
</dbReference>
<keyword evidence="6" id="KW-0418">Kinase</keyword>
<dbReference type="Pfam" id="PF00512">
    <property type="entry name" value="HisKA"/>
    <property type="match status" value="1"/>
</dbReference>
<dbReference type="SUPFAM" id="SSF55874">
    <property type="entry name" value="ATPase domain of HSP90 chaperone/DNA topoisomerase II/histidine kinase"/>
    <property type="match status" value="1"/>
</dbReference>
<gene>
    <name evidence="12" type="ORF">AC625_06380</name>
</gene>
<dbReference type="PRINTS" id="PR00344">
    <property type="entry name" value="BCTRLSENSOR"/>
</dbReference>
<dbReference type="PROSITE" id="PS50109">
    <property type="entry name" value="HIS_KIN"/>
    <property type="match status" value="1"/>
</dbReference>